<evidence type="ECO:0000313" key="7">
    <source>
        <dbReference type="Proteomes" id="UP000321570"/>
    </source>
</evidence>
<name>A0A564ZCB3_HYMDI</name>
<dbReference type="Proteomes" id="UP000321570">
    <property type="component" value="Unassembled WGS sequence"/>
</dbReference>
<feature type="transmembrane region" description="Helical" evidence="5">
    <location>
        <begin position="6"/>
        <end position="34"/>
    </location>
</feature>
<protein>
    <recommendedName>
        <fullName evidence="8">Tetraspanin</fullName>
    </recommendedName>
</protein>
<evidence type="ECO:0000313" key="6">
    <source>
        <dbReference type="EMBL" id="VUZ57145.1"/>
    </source>
</evidence>
<dbReference type="EMBL" id="CABIJS010000711">
    <property type="protein sequence ID" value="VUZ57145.1"/>
    <property type="molecule type" value="Genomic_DNA"/>
</dbReference>
<gene>
    <name evidence="6" type="ORF">WMSIL1_LOCUS14618</name>
</gene>
<dbReference type="Pfam" id="PF00335">
    <property type="entry name" value="Tetraspanin"/>
    <property type="match status" value="1"/>
</dbReference>
<evidence type="ECO:0000256" key="3">
    <source>
        <dbReference type="ARBA" id="ARBA00022989"/>
    </source>
</evidence>
<keyword evidence="3 5" id="KW-1133">Transmembrane helix</keyword>
<evidence type="ECO:0000256" key="1">
    <source>
        <dbReference type="ARBA" id="ARBA00004141"/>
    </source>
</evidence>
<evidence type="ECO:0000256" key="4">
    <source>
        <dbReference type="ARBA" id="ARBA00023136"/>
    </source>
</evidence>
<comment type="subcellular location">
    <subcellularLocation>
        <location evidence="1">Membrane</location>
        <topology evidence="1">Multi-pass membrane protein</topology>
    </subcellularLocation>
</comment>
<dbReference type="AlphaFoldDB" id="A0A564ZCB3"/>
<evidence type="ECO:0000256" key="2">
    <source>
        <dbReference type="ARBA" id="ARBA00022692"/>
    </source>
</evidence>
<evidence type="ECO:0000256" key="5">
    <source>
        <dbReference type="SAM" id="Phobius"/>
    </source>
</evidence>
<evidence type="ECO:0008006" key="8">
    <source>
        <dbReference type="Google" id="ProtNLM"/>
    </source>
</evidence>
<organism evidence="6 7">
    <name type="scientific">Hymenolepis diminuta</name>
    <name type="common">Rat tapeworm</name>
    <dbReference type="NCBI Taxonomy" id="6216"/>
    <lineage>
        <taxon>Eukaryota</taxon>
        <taxon>Metazoa</taxon>
        <taxon>Spiralia</taxon>
        <taxon>Lophotrochozoa</taxon>
        <taxon>Platyhelminthes</taxon>
        <taxon>Cestoda</taxon>
        <taxon>Eucestoda</taxon>
        <taxon>Cyclophyllidea</taxon>
        <taxon>Hymenolepididae</taxon>
        <taxon>Hymenolepis</taxon>
    </lineage>
</organism>
<keyword evidence="7" id="KW-1185">Reference proteome</keyword>
<feature type="transmembrane region" description="Helical" evidence="5">
    <location>
        <begin position="76"/>
        <end position="101"/>
    </location>
</feature>
<feature type="transmembrane region" description="Helical" evidence="5">
    <location>
        <begin position="107"/>
        <end position="126"/>
    </location>
</feature>
<sequence length="261" mass="28991">MCCGPAGIFTCIIVIINTILGTGFLVIAIFGVLLRFILPFVKSALESVLIHLGLTNWDKNTFSEFFQLRSNELSNVCLIFGTICFCLCITASMFVCCGSFILQRFYAAILGIMVFLEGIGIIILFSTQNLFIASITRLLSFLLRFFEGGSGFSTVIWSLIMQPNNGIRCCGMDSAQDFRISSLPQGICPVECCGSLITETCRCDLVRMNMIFGCRSRIENVLRVEMRTFTLLCVGILLVQFILFSLTAAALMVKLRLCRCE</sequence>
<proteinExistence type="predicted"/>
<dbReference type="InterPro" id="IPR018499">
    <property type="entry name" value="Tetraspanin/Peripherin"/>
</dbReference>
<reference evidence="6 7" key="1">
    <citation type="submission" date="2019-07" db="EMBL/GenBank/DDBJ databases">
        <authorList>
            <person name="Jastrzebski P J."/>
            <person name="Paukszto L."/>
            <person name="Jastrzebski P J."/>
        </authorList>
    </citation>
    <scope>NUCLEOTIDE SEQUENCE [LARGE SCALE GENOMIC DNA]</scope>
    <source>
        <strain evidence="6 7">WMS-il1</strain>
    </source>
</reference>
<keyword evidence="4 5" id="KW-0472">Membrane</keyword>
<keyword evidence="2 5" id="KW-0812">Transmembrane</keyword>
<feature type="transmembrane region" description="Helical" evidence="5">
    <location>
        <begin position="138"/>
        <end position="160"/>
    </location>
</feature>
<dbReference type="GO" id="GO:0016020">
    <property type="term" value="C:membrane"/>
    <property type="evidence" value="ECO:0007669"/>
    <property type="project" value="UniProtKB-SubCell"/>
</dbReference>
<feature type="transmembrane region" description="Helical" evidence="5">
    <location>
        <begin position="229"/>
        <end position="253"/>
    </location>
</feature>
<accession>A0A564ZCB3</accession>